<evidence type="ECO:0000313" key="1">
    <source>
        <dbReference type="EMBL" id="MBB5157739.1"/>
    </source>
</evidence>
<proteinExistence type="predicted"/>
<evidence type="ECO:0000313" key="2">
    <source>
        <dbReference type="Proteomes" id="UP000584374"/>
    </source>
</evidence>
<organism evidence="1 2">
    <name type="scientific">Saccharopolyspora phatthalungensis</name>
    <dbReference type="NCBI Taxonomy" id="664693"/>
    <lineage>
        <taxon>Bacteria</taxon>
        <taxon>Bacillati</taxon>
        <taxon>Actinomycetota</taxon>
        <taxon>Actinomycetes</taxon>
        <taxon>Pseudonocardiales</taxon>
        <taxon>Pseudonocardiaceae</taxon>
        <taxon>Saccharopolyspora</taxon>
    </lineage>
</organism>
<sequence length="402" mass="43659">MDWFPMLRRRPSESPGERRWTPQEVAMLAEAVHRAPSVHYKQPWSLRVHGRTAILRMRSTPDLVQQDPDGRDRRISCGSAVADLVIAMRGLGWATDVRWQVDDEHTGGEATVIGSHRSPATAIDRDRQRAIGRQVSFRRPFADQPITDRPIPHLARTAVVCASTTQATWVDGPAEKHALARLLVCAAADQTDKSYQRELGAWIAPISDERLLSDDQKISGKGKIEDSLSDRGLPAVGLATSGTHRLDQDRIARWLAPGSVLVFSTMADGARDHLLAGEAAGPARRGRRAGLLGGRPVGPGRVGDDPAVAAFRGAFRVARRTRSRRGAAAVDAGRLPGGDPGAEPGPLAIAGLVRGLTIHCGHKPWPRTTGRCRAWRSRPRCERPADGKCGPLIDMPVMLCCD</sequence>
<accession>A0A840QGJ1</accession>
<evidence type="ECO:0008006" key="3">
    <source>
        <dbReference type="Google" id="ProtNLM"/>
    </source>
</evidence>
<dbReference type="RefSeq" id="WP_184728605.1">
    <property type="nucleotide sequence ID" value="NZ_JACHIW010000001.1"/>
</dbReference>
<dbReference type="Proteomes" id="UP000584374">
    <property type="component" value="Unassembled WGS sequence"/>
</dbReference>
<protein>
    <recommendedName>
        <fullName evidence="3">Nitroreductase domain-containing protein</fullName>
    </recommendedName>
</protein>
<keyword evidence="2" id="KW-1185">Reference proteome</keyword>
<reference evidence="1 2" key="1">
    <citation type="submission" date="2020-08" db="EMBL/GenBank/DDBJ databases">
        <title>Sequencing the genomes of 1000 actinobacteria strains.</title>
        <authorList>
            <person name="Klenk H.-P."/>
        </authorList>
    </citation>
    <scope>NUCLEOTIDE SEQUENCE [LARGE SCALE GENOMIC DNA]</scope>
    <source>
        <strain evidence="1 2">DSM 45584</strain>
    </source>
</reference>
<name>A0A840QGJ1_9PSEU</name>
<comment type="caution">
    <text evidence="1">The sequence shown here is derived from an EMBL/GenBank/DDBJ whole genome shotgun (WGS) entry which is preliminary data.</text>
</comment>
<gene>
    <name evidence="1" type="ORF">BJ970_005273</name>
</gene>
<dbReference type="AlphaFoldDB" id="A0A840QGJ1"/>
<dbReference type="EMBL" id="JACHIW010000001">
    <property type="protein sequence ID" value="MBB5157739.1"/>
    <property type="molecule type" value="Genomic_DNA"/>
</dbReference>